<gene>
    <name evidence="16" type="ORF">ODALV1_LOCUS29048</name>
</gene>
<feature type="transmembrane region" description="Helical" evidence="13">
    <location>
        <begin position="829"/>
        <end position="852"/>
    </location>
</feature>
<evidence type="ECO:0000256" key="12">
    <source>
        <dbReference type="SAM" id="MobiDB-lite"/>
    </source>
</evidence>
<protein>
    <recommendedName>
        <fullName evidence="15">SSD domain-containing protein</fullName>
    </recommendedName>
</protein>
<dbReference type="Pfam" id="PF22314">
    <property type="entry name" value="NPC1_MLD"/>
    <property type="match status" value="1"/>
</dbReference>
<proteinExistence type="inferred from homology"/>
<keyword evidence="3" id="KW-0813">Transport</keyword>
<dbReference type="Pfam" id="PF12349">
    <property type="entry name" value="Sterol-sensing"/>
    <property type="match status" value="1"/>
</dbReference>
<evidence type="ECO:0000256" key="7">
    <source>
        <dbReference type="ARBA" id="ARBA00023055"/>
    </source>
</evidence>
<feature type="transmembrane region" description="Helical" evidence="13">
    <location>
        <begin position="752"/>
        <end position="774"/>
    </location>
</feature>
<evidence type="ECO:0000256" key="14">
    <source>
        <dbReference type="SAM" id="SignalP"/>
    </source>
</evidence>
<feature type="signal peptide" evidence="14">
    <location>
        <begin position="1"/>
        <end position="26"/>
    </location>
</feature>
<evidence type="ECO:0000256" key="1">
    <source>
        <dbReference type="ARBA" id="ARBA00004141"/>
    </source>
</evidence>
<evidence type="ECO:0000256" key="6">
    <source>
        <dbReference type="ARBA" id="ARBA00022989"/>
    </source>
</evidence>
<evidence type="ECO:0000259" key="15">
    <source>
        <dbReference type="PROSITE" id="PS50156"/>
    </source>
</evidence>
<comment type="subcellular location">
    <subcellularLocation>
        <location evidence="1">Membrane</location>
        <topology evidence="1">Multi-pass membrane protein</topology>
    </subcellularLocation>
</comment>
<feature type="transmembrane region" description="Helical" evidence="13">
    <location>
        <begin position="373"/>
        <end position="398"/>
    </location>
</feature>
<dbReference type="InterPro" id="IPR053958">
    <property type="entry name" value="HMGCR/SNAP/NPC1-like_SSD"/>
</dbReference>
<dbReference type="PROSITE" id="PS50156">
    <property type="entry name" value="SSD"/>
    <property type="match status" value="1"/>
</dbReference>
<evidence type="ECO:0000256" key="4">
    <source>
        <dbReference type="ARBA" id="ARBA00022692"/>
    </source>
</evidence>
<feature type="transmembrane region" description="Helical" evidence="13">
    <location>
        <begin position="651"/>
        <end position="672"/>
    </location>
</feature>
<feature type="domain" description="SSD" evidence="15">
    <location>
        <begin position="721"/>
        <end position="854"/>
    </location>
</feature>
<dbReference type="Proteomes" id="UP001642540">
    <property type="component" value="Unassembled WGS sequence"/>
</dbReference>
<keyword evidence="10" id="KW-0325">Glycoprotein</keyword>
<organism evidence="16 17">
    <name type="scientific">Orchesella dallaii</name>
    <dbReference type="NCBI Taxonomy" id="48710"/>
    <lineage>
        <taxon>Eukaryota</taxon>
        <taxon>Metazoa</taxon>
        <taxon>Ecdysozoa</taxon>
        <taxon>Arthropoda</taxon>
        <taxon>Hexapoda</taxon>
        <taxon>Collembola</taxon>
        <taxon>Entomobryomorpha</taxon>
        <taxon>Entomobryoidea</taxon>
        <taxon>Orchesellidae</taxon>
        <taxon>Orchesellinae</taxon>
        <taxon>Orchesella</taxon>
    </lineage>
</organism>
<reference evidence="16 17" key="1">
    <citation type="submission" date="2024-08" db="EMBL/GenBank/DDBJ databases">
        <authorList>
            <person name="Cucini C."/>
            <person name="Frati F."/>
        </authorList>
    </citation>
    <scope>NUCLEOTIDE SEQUENCE [LARGE SCALE GENOMIC DNA]</scope>
</reference>
<evidence type="ECO:0000256" key="13">
    <source>
        <dbReference type="SAM" id="Phobius"/>
    </source>
</evidence>
<dbReference type="PANTHER" id="PTHR45727:SF2">
    <property type="entry name" value="NPC INTRACELLULAR CHOLESTEROL TRANSPORTER 1"/>
    <property type="match status" value="1"/>
</dbReference>
<dbReference type="SUPFAM" id="SSF82866">
    <property type="entry name" value="Multidrug efflux transporter AcrB transmembrane domain"/>
    <property type="match status" value="2"/>
</dbReference>
<keyword evidence="9" id="KW-1015">Disulfide bond</keyword>
<feature type="transmembrane region" description="Helical" evidence="13">
    <location>
        <begin position="1277"/>
        <end position="1304"/>
    </location>
</feature>
<dbReference type="InterPro" id="IPR000731">
    <property type="entry name" value="SSD"/>
</dbReference>
<evidence type="ECO:0000256" key="8">
    <source>
        <dbReference type="ARBA" id="ARBA00023136"/>
    </source>
</evidence>
<dbReference type="PANTHER" id="PTHR45727">
    <property type="entry name" value="NPC INTRACELLULAR CHOLESTEROL TRANSPORTER 1"/>
    <property type="match status" value="1"/>
</dbReference>
<keyword evidence="5 14" id="KW-0732">Signal</keyword>
<evidence type="ECO:0000313" key="16">
    <source>
        <dbReference type="EMBL" id="CAL8142435.1"/>
    </source>
</evidence>
<dbReference type="Pfam" id="PF16414">
    <property type="entry name" value="NPC1_N"/>
    <property type="match status" value="1"/>
</dbReference>
<feature type="transmembrane region" description="Helical" evidence="13">
    <location>
        <begin position="1214"/>
        <end position="1233"/>
    </location>
</feature>
<keyword evidence="7" id="KW-0445">Lipid transport</keyword>
<feature type="chain" id="PRO_5045510571" description="SSD domain-containing protein" evidence="14">
    <location>
        <begin position="27"/>
        <end position="1350"/>
    </location>
</feature>
<feature type="transmembrane region" description="Helical" evidence="13">
    <location>
        <begin position="722"/>
        <end position="746"/>
    </location>
</feature>
<feature type="transmembrane region" description="Helical" evidence="13">
    <location>
        <begin position="1316"/>
        <end position="1339"/>
    </location>
</feature>
<comment type="catalytic activity">
    <reaction evidence="11">
        <text>cholesterol(in) = cholesterol(out)</text>
        <dbReference type="Rhea" id="RHEA:39747"/>
        <dbReference type="ChEBI" id="CHEBI:16113"/>
    </reaction>
</comment>
<evidence type="ECO:0000256" key="10">
    <source>
        <dbReference type="ARBA" id="ARBA00023180"/>
    </source>
</evidence>
<keyword evidence="17" id="KW-1185">Reference proteome</keyword>
<dbReference type="InterPro" id="IPR053956">
    <property type="entry name" value="NPC1_MLD"/>
</dbReference>
<feature type="transmembrane region" description="Helical" evidence="13">
    <location>
        <begin position="1187"/>
        <end position="1207"/>
    </location>
</feature>
<feature type="transmembrane region" description="Helical" evidence="13">
    <location>
        <begin position="795"/>
        <end position="817"/>
    </location>
</feature>
<keyword evidence="4 13" id="KW-0812">Transmembrane</keyword>
<comment type="similarity">
    <text evidence="2">Belongs to the patched family.</text>
</comment>
<dbReference type="InterPro" id="IPR032190">
    <property type="entry name" value="NPC1_N"/>
</dbReference>
<feature type="region of interest" description="Disordered" evidence="12">
    <location>
        <begin position="870"/>
        <end position="892"/>
    </location>
</feature>
<evidence type="ECO:0000256" key="11">
    <source>
        <dbReference type="ARBA" id="ARBA00034049"/>
    </source>
</evidence>
<feature type="transmembrane region" description="Helical" evidence="13">
    <location>
        <begin position="291"/>
        <end position="314"/>
    </location>
</feature>
<evidence type="ECO:0000313" key="17">
    <source>
        <dbReference type="Proteomes" id="UP001642540"/>
    </source>
</evidence>
<evidence type="ECO:0000256" key="3">
    <source>
        <dbReference type="ARBA" id="ARBA00022448"/>
    </source>
</evidence>
<feature type="transmembrane region" description="Helical" evidence="13">
    <location>
        <begin position="1245"/>
        <end position="1265"/>
    </location>
</feature>
<evidence type="ECO:0000256" key="9">
    <source>
        <dbReference type="ARBA" id="ARBA00023157"/>
    </source>
</evidence>
<dbReference type="Gene3D" id="1.20.1640.10">
    <property type="entry name" value="Multidrug efflux transporter AcrB transmembrane domain"/>
    <property type="match status" value="2"/>
</dbReference>
<evidence type="ECO:0000256" key="2">
    <source>
        <dbReference type="ARBA" id="ARBA00005585"/>
    </source>
</evidence>
<sequence length="1350" mass="148676">MMSRRRIVSLLISAFMLIFESGIVSSLESKILVGDGGAFRASKAQCVMYDECGPSPVNPDLQTNCVYDGPPKKLNSSESLETLRSMCPELVEKYGDELCCSAAQITTLQGNLGLPQGIIGRCPSCFYNFRQIICELACGQSQSEFLNVTKSKNATTGMLVSEIQAYVTDKYVTDTFDSCKSVMMSATNQPAMGMLCGPWGAFHCTPYRWFNYMGSTTNGYSPFDIVYNYIYSNYTGPFIPFIAGKSFKCNEGIDNVTSPCGCVDCEASCPAPQPFPALVPPAWKLFGEDGIFIIMGILCVFGNVLIAFIVIMFADKAATYNVDQPSEHSRSNNHSHHEHYDQNRLLPDGEILAMYPMDSSTLFQSAQGSIKKLFRIVGQASAAHPVLTLLLMFIPLILSTSLVTPLFKITTDPVELWAGPHSRTRIEKNFFDKNFAPFFRTEQIIISSSNLPFNRTNGDGETQTFGPVFQKKFLFAISQLQSDIESLNNGSLINICLRPLETNCTIFSLMEYWQNSPGNLNITTSNDTYLDHFLSCSKNPTSMNDGTHLQQSCMGKFGGPVDYKLVLGGFPDDSEEAYMLANTTILTFVVRNNRDEFNEEAKIWESAFISYMEGWSATHEKSLNLSVAFTSERSIQDELSRESKMEIKTILLSYIIMFLYIALSLGFGSYVCDLINRCTWRRYFWWKQMNRRTSGVSLIEESAPESATPPTETKNIKWLPRLLLSLAGVFLVLLSVTASIGLFSFAGVPATLIVMEVVPFLVLAVGVDNIFIIVQTYDRTCRNSDLPVPERIGQVMSDVGPSLLISVISESVCFFIGGLVAKMPAVETFAYYSAVALIVDFLLQITVFVAIFGACEEMGSVKIDGHEVLTNDSEEPSTSSSPNHQAVSPGGSSGLDAALQNEQTDPAQTGFVTLIFSNCYAPFILGSKWIRMTILMLFYSWLCLSIALVHKVDVGLDQKLSMPSDSYVLKYFNSLAEYLQVGPPVYFVVASNASSPSLSDWDVQNKIAATGSSSSLVSQIFSASKIANSSFIAKPASSWIDDYVDWAANGDCCKMTSDGQFCPNSNFSCSSCNINVTDSKMSPDDFRRYIPFFLQDIPTETCPKAGHAAYQNAVSLGTVNNQTEVVASYFMTYQTVLKTSDDYVSALKQAIFLSENITKTLNNEFLVFPYSVFYVFYEQYLDTWHQVLLNLGLSLAGVCVVVLIGTFSLKETMLVFTTIVCIISNLIGMMYVFGISLNALSLVNLVMAVGISVEFCVHVVCAFAHTDGDSNVEKSKIILGSVGSSVFSGITLTKIAGIIVLGFAKTKIFQVFYFRMYLLIVLIGAAHGLCFLPVLMSFVGGGKRNAASRS</sequence>
<keyword evidence="8 13" id="KW-0472">Membrane</keyword>
<dbReference type="EMBL" id="CAXLJM020000148">
    <property type="protein sequence ID" value="CAL8142435.1"/>
    <property type="molecule type" value="Genomic_DNA"/>
</dbReference>
<accession>A0ABP1S2K4</accession>
<name>A0ABP1S2K4_9HEXA</name>
<comment type="caution">
    <text evidence="16">The sequence shown here is derived from an EMBL/GenBank/DDBJ whole genome shotgun (WGS) entry which is preliminary data.</text>
</comment>
<evidence type="ECO:0000256" key="5">
    <source>
        <dbReference type="ARBA" id="ARBA00022729"/>
    </source>
</evidence>
<keyword evidence="6 13" id="KW-1133">Transmembrane helix</keyword>
<feature type="compositionally biased region" description="Polar residues" evidence="12">
    <location>
        <begin position="876"/>
        <end position="886"/>
    </location>
</feature>